<dbReference type="EMBL" id="CAADFM010000053">
    <property type="protein sequence ID" value="VFK11382.1"/>
    <property type="molecule type" value="Genomic_DNA"/>
</dbReference>
<accession>A0A450W309</accession>
<gene>
    <name evidence="1" type="ORF">BECKLPF1236A_GA0070988_1005314</name>
    <name evidence="2" type="ORF">BECKLPF1236C_GA0070990_1008611</name>
</gene>
<protein>
    <submittedName>
        <fullName evidence="1">Uncharacterized protein</fullName>
    </submittedName>
</protein>
<dbReference type="EMBL" id="CAADFP010000086">
    <property type="protein sequence ID" value="VFK29406.1"/>
    <property type="molecule type" value="Genomic_DNA"/>
</dbReference>
<reference evidence="1" key="1">
    <citation type="submission" date="2019-02" db="EMBL/GenBank/DDBJ databases">
        <authorList>
            <person name="Gruber-Vodicka R. H."/>
            <person name="Seah K. B. B."/>
        </authorList>
    </citation>
    <scope>NUCLEOTIDE SEQUENCE</scope>
    <source>
        <strain evidence="1">BECK_S312</strain>
        <strain evidence="2">BECK_S426</strain>
    </source>
</reference>
<name>A0A450W309_9GAMM</name>
<evidence type="ECO:0000313" key="2">
    <source>
        <dbReference type="EMBL" id="VFK29406.1"/>
    </source>
</evidence>
<proteinExistence type="predicted"/>
<evidence type="ECO:0000313" key="1">
    <source>
        <dbReference type="EMBL" id="VFK11382.1"/>
    </source>
</evidence>
<dbReference type="AlphaFoldDB" id="A0A450W309"/>
<sequence length="169" mass="19189">MNKEPLFWLQYSILMLDSQDFVAAENFLATAYARANASPGFQTFQIDTHALRLFLLIEEKAAETPTVTHFESIMEKLDVVISMVGEESHRPYALRVLTYIEPFIRARLSAAWLDGKKCLIGSSGTPDTYATTPPGRHSLFERCQGYVGKRGTFQKEYFDWELGVPKLTN</sequence>
<organism evidence="1">
    <name type="scientific">Candidatus Kentrum sp. LPFa</name>
    <dbReference type="NCBI Taxonomy" id="2126335"/>
    <lineage>
        <taxon>Bacteria</taxon>
        <taxon>Pseudomonadati</taxon>
        <taxon>Pseudomonadota</taxon>
        <taxon>Gammaproteobacteria</taxon>
        <taxon>Candidatus Kentrum</taxon>
    </lineage>
</organism>